<accession>A0ACC1R1Q5</accession>
<evidence type="ECO:0000313" key="1">
    <source>
        <dbReference type="EMBL" id="KAJ3495839.1"/>
    </source>
</evidence>
<comment type="caution">
    <text evidence="1">The sequence shown here is derived from an EMBL/GenBank/DDBJ whole genome shotgun (WGS) entry which is preliminary data.</text>
</comment>
<dbReference type="Proteomes" id="UP001148737">
    <property type="component" value="Unassembled WGS sequence"/>
</dbReference>
<evidence type="ECO:0000313" key="2">
    <source>
        <dbReference type="Proteomes" id="UP001148737"/>
    </source>
</evidence>
<dbReference type="EMBL" id="JANAKD010000243">
    <property type="protein sequence ID" value="KAJ3495839.1"/>
    <property type="molecule type" value="Genomic_DNA"/>
</dbReference>
<proteinExistence type="predicted"/>
<gene>
    <name evidence="1" type="ORF">NLG97_g3101</name>
</gene>
<reference evidence="1" key="1">
    <citation type="submission" date="2022-07" db="EMBL/GenBank/DDBJ databases">
        <title>Genome Sequence of Lecanicillium saksenae.</title>
        <authorList>
            <person name="Buettner E."/>
        </authorList>
    </citation>
    <scope>NUCLEOTIDE SEQUENCE</scope>
    <source>
        <strain evidence="1">VT-O1</strain>
    </source>
</reference>
<organism evidence="1 2">
    <name type="scientific">Lecanicillium saksenae</name>
    <dbReference type="NCBI Taxonomy" id="468837"/>
    <lineage>
        <taxon>Eukaryota</taxon>
        <taxon>Fungi</taxon>
        <taxon>Dikarya</taxon>
        <taxon>Ascomycota</taxon>
        <taxon>Pezizomycotina</taxon>
        <taxon>Sordariomycetes</taxon>
        <taxon>Hypocreomycetidae</taxon>
        <taxon>Hypocreales</taxon>
        <taxon>Cordycipitaceae</taxon>
        <taxon>Lecanicillium</taxon>
    </lineage>
</organism>
<name>A0ACC1R1Q5_9HYPO</name>
<keyword evidence="2" id="KW-1185">Reference proteome</keyword>
<sequence length="502" mass="55524">MVRDVNEAVTKAPPQNTSEWTIDAAGRLSRDLKGTELVVRSTELVNNGNFQLDLLAGFDTPLTTKELRIRQEAAWWLTRERFPVVGITLGVSKAFFEPIVTIDAAQRWVTQTCLNEDNTTGEAMLLAQCRHTSDTTRLSIVLEPIRGSRACVLNNSHTVIDHVGYDIVYVFLSYLANDRCKNGLKDVFVPEDAAQLVRRLPQSLSKAYYSQIAAPTEAERQEATSIQRKAQDRWNLNSIGIPIHTEYQTRQSRMHNKQISFEEVNFRAALALAKKEGVSLTSLFFAAMTAGIHQRYSNGGEDGAHLVFSGNARRWVKTQGETGEPPVALSIIPGAMWLDRACLDSELDSQAGLLALAKKIDAAQRVDLASAHIIGVYDELAPAVAKATLEGQSQPAVFPPYCRPTLTSQGDLSARDTSLSTGCDTGRSPMRLTRWTSGGRNTDSTVCFALYSFKKELLCGLLFDERFFDEDEMMQLLYIVAGRFRRMVGNAGQQNSTSCASL</sequence>
<protein>
    <submittedName>
        <fullName evidence="1">Uncharacterized protein</fullName>
    </submittedName>
</protein>